<accession>A0ABV3SMS2</accession>
<dbReference type="SUPFAM" id="SSF55811">
    <property type="entry name" value="Nudix"/>
    <property type="match status" value="1"/>
</dbReference>
<comment type="caution">
    <text evidence="1">The sequence shown here is derived from an EMBL/GenBank/DDBJ whole genome shotgun (WGS) entry which is preliminary data.</text>
</comment>
<evidence type="ECO:0000313" key="2">
    <source>
        <dbReference type="Proteomes" id="UP001556692"/>
    </source>
</evidence>
<dbReference type="Gene3D" id="3.90.79.10">
    <property type="entry name" value="Nucleoside Triphosphate Pyrophosphohydrolase"/>
    <property type="match status" value="1"/>
</dbReference>
<dbReference type="InterPro" id="IPR015797">
    <property type="entry name" value="NUDIX_hydrolase-like_dom_sf"/>
</dbReference>
<evidence type="ECO:0000313" key="1">
    <source>
        <dbReference type="EMBL" id="MEX0407206.1"/>
    </source>
</evidence>
<proteinExistence type="predicted"/>
<dbReference type="EMBL" id="JBDPGJ010000003">
    <property type="protein sequence ID" value="MEX0407206.1"/>
    <property type="molecule type" value="Genomic_DNA"/>
</dbReference>
<name>A0ABV3SMS2_9HYPH</name>
<evidence type="ECO:0008006" key="3">
    <source>
        <dbReference type="Google" id="ProtNLM"/>
    </source>
</evidence>
<sequence length="245" mass="27160">MTFTLAMNRLVEVADARLRVDPAPHPYEARNAAAIEVNWQRETAANPHLFDGRVLVFSRLETTRSRFEGVAHAARFATFMHWRKESDKQDMRHVFANAVLVTADGALVAIEMGAHTVSAGKIYFPSGSFEPDDVALGEIDILGNMRREVAEETGLSMHGLPREPGYRVLALDTGTVLATRFRLPISADEAEERIRAHMATEEQPEIARPVIIRNASLAGINVAGHMPQLVDWHFANPMKDADLIA</sequence>
<protein>
    <recommendedName>
        <fullName evidence="3">NUDIX hydrolase</fullName>
    </recommendedName>
</protein>
<gene>
    <name evidence="1" type="ORF">ABGN05_16185</name>
</gene>
<dbReference type="RefSeq" id="WP_367955073.1">
    <property type="nucleotide sequence ID" value="NZ_JBDPGJ010000003.1"/>
</dbReference>
<keyword evidence="2" id="KW-1185">Reference proteome</keyword>
<dbReference type="Proteomes" id="UP001556692">
    <property type="component" value="Unassembled WGS sequence"/>
</dbReference>
<reference evidence="1 2" key="1">
    <citation type="submission" date="2024-05" db="EMBL/GenBank/DDBJ databases">
        <authorList>
            <person name="Jiang F."/>
        </authorList>
    </citation>
    <scope>NUCLEOTIDE SEQUENCE [LARGE SCALE GENOMIC DNA]</scope>
    <source>
        <strain evidence="1 2">LZ166</strain>
    </source>
</reference>
<organism evidence="1 2">
    <name type="scientific">Aquibium pacificus</name>
    <dbReference type="NCBI Taxonomy" id="3153579"/>
    <lineage>
        <taxon>Bacteria</taxon>
        <taxon>Pseudomonadati</taxon>
        <taxon>Pseudomonadota</taxon>
        <taxon>Alphaproteobacteria</taxon>
        <taxon>Hyphomicrobiales</taxon>
        <taxon>Phyllobacteriaceae</taxon>
        <taxon>Aquibium</taxon>
    </lineage>
</organism>